<dbReference type="PANTHER" id="PTHR43214">
    <property type="entry name" value="TWO-COMPONENT RESPONSE REGULATOR"/>
    <property type="match status" value="1"/>
</dbReference>
<dbReference type="PANTHER" id="PTHR43214:SF43">
    <property type="entry name" value="TWO-COMPONENT RESPONSE REGULATOR"/>
    <property type="match status" value="1"/>
</dbReference>
<dbReference type="SUPFAM" id="SSF46894">
    <property type="entry name" value="C-terminal effector domain of the bipartite response regulators"/>
    <property type="match status" value="1"/>
</dbReference>
<dbReference type="InterPro" id="IPR039420">
    <property type="entry name" value="WalR-like"/>
</dbReference>
<gene>
    <name evidence="5" type="ORF">UFOPK4180_00063</name>
</gene>
<dbReference type="CDD" id="cd06170">
    <property type="entry name" value="LuxR_C_like"/>
    <property type="match status" value="1"/>
</dbReference>
<dbReference type="InterPro" id="IPR016032">
    <property type="entry name" value="Sig_transdc_resp-reg_C-effctor"/>
</dbReference>
<keyword evidence="1" id="KW-0597">Phosphoprotein</keyword>
<feature type="domain" description="HTH luxR-type" evidence="3">
    <location>
        <begin position="138"/>
        <end position="203"/>
    </location>
</feature>
<dbReference type="InterPro" id="IPR011006">
    <property type="entry name" value="CheY-like_superfamily"/>
</dbReference>
<organism evidence="5">
    <name type="scientific">freshwater metagenome</name>
    <dbReference type="NCBI Taxonomy" id="449393"/>
    <lineage>
        <taxon>unclassified sequences</taxon>
        <taxon>metagenomes</taxon>
        <taxon>ecological metagenomes</taxon>
    </lineage>
</organism>
<dbReference type="PROSITE" id="PS50110">
    <property type="entry name" value="RESPONSE_REGULATORY"/>
    <property type="match status" value="1"/>
</dbReference>
<dbReference type="CDD" id="cd17535">
    <property type="entry name" value="REC_NarL-like"/>
    <property type="match status" value="1"/>
</dbReference>
<dbReference type="GO" id="GO:0006355">
    <property type="term" value="P:regulation of DNA-templated transcription"/>
    <property type="evidence" value="ECO:0007669"/>
    <property type="project" value="InterPro"/>
</dbReference>
<dbReference type="InterPro" id="IPR000792">
    <property type="entry name" value="Tscrpt_reg_LuxR_C"/>
</dbReference>
<feature type="domain" description="Response regulatory" evidence="4">
    <location>
        <begin position="6"/>
        <end position="121"/>
    </location>
</feature>
<name>A0A6J6ACI7_9ZZZZ</name>
<dbReference type="InterPro" id="IPR058245">
    <property type="entry name" value="NreC/VraR/RcsB-like_REC"/>
</dbReference>
<dbReference type="Pfam" id="PF00072">
    <property type="entry name" value="Response_reg"/>
    <property type="match status" value="1"/>
</dbReference>
<evidence type="ECO:0000259" key="3">
    <source>
        <dbReference type="PROSITE" id="PS50043"/>
    </source>
</evidence>
<dbReference type="SMART" id="SM00448">
    <property type="entry name" value="REC"/>
    <property type="match status" value="1"/>
</dbReference>
<reference evidence="5" key="1">
    <citation type="submission" date="2020-05" db="EMBL/GenBank/DDBJ databases">
        <authorList>
            <person name="Chiriac C."/>
            <person name="Salcher M."/>
            <person name="Ghai R."/>
            <person name="Kavagutti S V."/>
        </authorList>
    </citation>
    <scope>NUCLEOTIDE SEQUENCE</scope>
</reference>
<sequence length="206" mass="22547">MSTSITTLIIDDHAVVRDGIRRALEMRGGFSIYAAASKSEAIAQAAALDPQLIFVDINLPDGNGLEFVIWVRTISKSAAIIVLSMHEEDEYVLAAMRAGASSYLHKSEPIPVLLAFVDHALTSPNSFSAKSMAQILERDQDAFHLSQRELQILSQLDEGDSLKALSARLFIAESTLKKHLSSIYSKLDVENRVQAIAKARRAGLLK</sequence>
<dbReference type="PROSITE" id="PS50043">
    <property type="entry name" value="HTH_LUXR_2"/>
    <property type="match status" value="1"/>
</dbReference>
<dbReference type="AlphaFoldDB" id="A0A6J6ACI7"/>
<evidence type="ECO:0000313" key="5">
    <source>
        <dbReference type="EMBL" id="CAB4366475.1"/>
    </source>
</evidence>
<keyword evidence="2" id="KW-0238">DNA-binding</keyword>
<proteinExistence type="predicted"/>
<evidence type="ECO:0000259" key="4">
    <source>
        <dbReference type="PROSITE" id="PS50110"/>
    </source>
</evidence>
<accession>A0A6J6ACI7</accession>
<evidence type="ECO:0000256" key="1">
    <source>
        <dbReference type="ARBA" id="ARBA00022553"/>
    </source>
</evidence>
<dbReference type="GO" id="GO:0003677">
    <property type="term" value="F:DNA binding"/>
    <property type="evidence" value="ECO:0007669"/>
    <property type="project" value="UniProtKB-KW"/>
</dbReference>
<dbReference type="Gene3D" id="3.40.50.2300">
    <property type="match status" value="1"/>
</dbReference>
<dbReference type="InterPro" id="IPR001789">
    <property type="entry name" value="Sig_transdc_resp-reg_receiver"/>
</dbReference>
<dbReference type="SUPFAM" id="SSF52172">
    <property type="entry name" value="CheY-like"/>
    <property type="match status" value="1"/>
</dbReference>
<dbReference type="PRINTS" id="PR00038">
    <property type="entry name" value="HTHLUXR"/>
</dbReference>
<dbReference type="EMBL" id="CAESPC010000004">
    <property type="protein sequence ID" value="CAB4366475.1"/>
    <property type="molecule type" value="Genomic_DNA"/>
</dbReference>
<dbReference type="Pfam" id="PF00196">
    <property type="entry name" value="GerE"/>
    <property type="match status" value="1"/>
</dbReference>
<evidence type="ECO:0000256" key="2">
    <source>
        <dbReference type="ARBA" id="ARBA00023125"/>
    </source>
</evidence>
<protein>
    <submittedName>
        <fullName evidence="5">Unannotated protein</fullName>
    </submittedName>
</protein>
<dbReference type="GO" id="GO:0000160">
    <property type="term" value="P:phosphorelay signal transduction system"/>
    <property type="evidence" value="ECO:0007669"/>
    <property type="project" value="InterPro"/>
</dbReference>
<dbReference type="SMART" id="SM00421">
    <property type="entry name" value="HTH_LUXR"/>
    <property type="match status" value="1"/>
</dbReference>